<accession>A0A409WHK2</accession>
<dbReference type="AlphaFoldDB" id="A0A409WHK2"/>
<dbReference type="Pfam" id="PF20209">
    <property type="entry name" value="DUF6570"/>
    <property type="match status" value="1"/>
</dbReference>
<evidence type="ECO:0000259" key="2">
    <source>
        <dbReference type="Pfam" id="PF20209"/>
    </source>
</evidence>
<protein>
    <submittedName>
        <fullName evidence="3">Uncharacterized protein</fullName>
    </submittedName>
</protein>
<dbReference type="Pfam" id="PF14214">
    <property type="entry name" value="Helitron_like_N"/>
    <property type="match status" value="1"/>
</dbReference>
<evidence type="ECO:0000259" key="1">
    <source>
        <dbReference type="Pfam" id="PF14214"/>
    </source>
</evidence>
<dbReference type="EMBL" id="NHYE01005068">
    <property type="protein sequence ID" value="PPQ77992.1"/>
    <property type="molecule type" value="Genomic_DNA"/>
</dbReference>
<feature type="domain" description="DUF6570" evidence="2">
    <location>
        <begin position="174"/>
        <end position="318"/>
    </location>
</feature>
<gene>
    <name evidence="3" type="ORF">CVT26_015900</name>
</gene>
<dbReference type="STRING" id="231916.A0A409WHK2"/>
<dbReference type="InterPro" id="IPR046700">
    <property type="entry name" value="DUF6570"/>
</dbReference>
<dbReference type="InParanoid" id="A0A409WHK2"/>
<reference evidence="3 4" key="1">
    <citation type="journal article" date="2018" name="Evol. Lett.">
        <title>Horizontal gene cluster transfer increased hallucinogenic mushroom diversity.</title>
        <authorList>
            <person name="Reynolds H.T."/>
            <person name="Vijayakumar V."/>
            <person name="Gluck-Thaler E."/>
            <person name="Korotkin H.B."/>
            <person name="Matheny P.B."/>
            <person name="Slot J.C."/>
        </authorList>
    </citation>
    <scope>NUCLEOTIDE SEQUENCE [LARGE SCALE GENOMIC DNA]</scope>
    <source>
        <strain evidence="3 4">SRW20</strain>
    </source>
</reference>
<evidence type="ECO:0000313" key="3">
    <source>
        <dbReference type="EMBL" id="PPQ77992.1"/>
    </source>
</evidence>
<organism evidence="3 4">
    <name type="scientific">Gymnopilus dilepis</name>
    <dbReference type="NCBI Taxonomy" id="231916"/>
    <lineage>
        <taxon>Eukaryota</taxon>
        <taxon>Fungi</taxon>
        <taxon>Dikarya</taxon>
        <taxon>Basidiomycota</taxon>
        <taxon>Agaricomycotina</taxon>
        <taxon>Agaricomycetes</taxon>
        <taxon>Agaricomycetidae</taxon>
        <taxon>Agaricales</taxon>
        <taxon>Agaricineae</taxon>
        <taxon>Hymenogastraceae</taxon>
        <taxon>Gymnopilus</taxon>
    </lineage>
</organism>
<evidence type="ECO:0000313" key="4">
    <source>
        <dbReference type="Proteomes" id="UP000284706"/>
    </source>
</evidence>
<keyword evidence="4" id="KW-1185">Reference proteome</keyword>
<proteinExistence type="predicted"/>
<comment type="caution">
    <text evidence="3">The sequence shown here is derived from an EMBL/GenBank/DDBJ whole genome shotgun (WGS) entry which is preliminary data.</text>
</comment>
<dbReference type="Proteomes" id="UP000284706">
    <property type="component" value="Unassembled WGS sequence"/>
</dbReference>
<sequence length="617" mass="69270">MTITLRNLRRYLLSHHVPFGPRDSLSKLRRELKKYINRLRAGKRSEEQRNAQIALDEVARTDLHHNWPQVVSHSLKNELVNLFREQTSHAALSTFVCAVCAESTYNHDRFDVELGDINIDLLKPKVPLHPHVPLPYSHGPLQNVVVDPAGITVNSDTGNITLLLCKQCNSCLHRDKIPPLALANSTYLGPVPNELQDLTVIEEAMIARCRAKCWIVQLNSKEDGTETATPDVQRGMKGHIIVYPQRPSEISKLLPPSLDDIVTPVCVLFVGSSPPTPQWLREKANPLCVRREKVRNALAWLKSHNPLYHDVVINHPVLDNLEENGILPVHIEHILPAQSESTDFLTARYDESDQPRPPVQDVSSQLAQDIQHDVAFENVVVTDVEGHAPAHELRAAALRHVKRGGGYIQIPHDPTPVNEFFNPDLFPMIYPSLFPYGIGGFEDRTRSTAISMKRHVKHLFSLADRRFQEHYSFHFTAFNILQRRAALLHTSLKVRKSNFDSLASDFASVSAETVHIVTERISHGDSVTANNEEERKVLNLMKQVNTVTANVPGSSASRIAMRNEIRGLMIEKGMPSFFITINPADVYNPLVKCLAGADIDIDHLLPEEVPNYSNSSG</sequence>
<dbReference type="InterPro" id="IPR025476">
    <property type="entry name" value="Helitron_helicase-like"/>
</dbReference>
<name>A0A409WHK2_9AGAR</name>
<feature type="domain" description="Helitron helicase-like" evidence="1">
    <location>
        <begin position="456"/>
        <end position="594"/>
    </location>
</feature>
<dbReference type="OrthoDB" id="3235800at2759"/>